<proteinExistence type="predicted"/>
<accession>A0ABP1RSN7</accession>
<gene>
    <name evidence="1" type="ORF">ODALV1_LOCUS25659</name>
</gene>
<protein>
    <submittedName>
        <fullName evidence="1">Uncharacterized protein</fullName>
    </submittedName>
</protein>
<reference evidence="1 2" key="1">
    <citation type="submission" date="2024-08" db="EMBL/GenBank/DDBJ databases">
        <authorList>
            <person name="Cucini C."/>
            <person name="Frati F."/>
        </authorList>
    </citation>
    <scope>NUCLEOTIDE SEQUENCE [LARGE SCALE GENOMIC DNA]</scope>
</reference>
<sequence length="124" mass="13876">MLIELLSTVPNDDNWSTNCWTTLRRTGRAKRKGKIIIDEIHPSIPIPIANSRFLTTPLVSSSSSSAESSVVVVICRGGARVIIITIIRIILVIPLEHMFHETNRLSCRDSKADTELLRGKRDNK</sequence>
<name>A0ABP1RSN7_9HEXA</name>
<evidence type="ECO:0000313" key="2">
    <source>
        <dbReference type="Proteomes" id="UP001642540"/>
    </source>
</evidence>
<dbReference type="EMBL" id="CAXLJM020000105">
    <property type="protein sequence ID" value="CAL8134736.1"/>
    <property type="molecule type" value="Genomic_DNA"/>
</dbReference>
<keyword evidence="2" id="KW-1185">Reference proteome</keyword>
<dbReference type="Proteomes" id="UP001642540">
    <property type="component" value="Unassembled WGS sequence"/>
</dbReference>
<comment type="caution">
    <text evidence="1">The sequence shown here is derived from an EMBL/GenBank/DDBJ whole genome shotgun (WGS) entry which is preliminary data.</text>
</comment>
<evidence type="ECO:0000313" key="1">
    <source>
        <dbReference type="EMBL" id="CAL8134736.1"/>
    </source>
</evidence>
<organism evidence="1 2">
    <name type="scientific">Orchesella dallaii</name>
    <dbReference type="NCBI Taxonomy" id="48710"/>
    <lineage>
        <taxon>Eukaryota</taxon>
        <taxon>Metazoa</taxon>
        <taxon>Ecdysozoa</taxon>
        <taxon>Arthropoda</taxon>
        <taxon>Hexapoda</taxon>
        <taxon>Collembola</taxon>
        <taxon>Entomobryomorpha</taxon>
        <taxon>Entomobryoidea</taxon>
        <taxon>Orchesellidae</taxon>
        <taxon>Orchesellinae</taxon>
        <taxon>Orchesella</taxon>
    </lineage>
</organism>